<evidence type="ECO:0000256" key="1">
    <source>
        <dbReference type="SAM" id="Phobius"/>
    </source>
</evidence>
<feature type="transmembrane region" description="Helical" evidence="1">
    <location>
        <begin position="50"/>
        <end position="69"/>
    </location>
</feature>
<accession>A0ABP7YYI5</accession>
<keyword evidence="1" id="KW-1133">Transmembrane helix</keyword>
<gene>
    <name evidence="2" type="ORF">GCM10022216_25440</name>
</gene>
<evidence type="ECO:0000313" key="3">
    <source>
        <dbReference type="Proteomes" id="UP001500101"/>
    </source>
</evidence>
<feature type="transmembrane region" description="Helical" evidence="1">
    <location>
        <begin position="76"/>
        <end position="97"/>
    </location>
</feature>
<comment type="caution">
    <text evidence="2">The sequence shown here is derived from an EMBL/GenBank/DDBJ whole genome shotgun (WGS) entry which is preliminary data.</text>
</comment>
<keyword evidence="1" id="KW-0472">Membrane</keyword>
<evidence type="ECO:0000313" key="2">
    <source>
        <dbReference type="EMBL" id="GAA4143479.1"/>
    </source>
</evidence>
<sequence>MFIFGKKLILMRLYKPLAYLGFIVVFLAAIFCPFLKVPIKGNWNLYQVDFSLYVITNGLLGLSVLFFFIRKLAAFRFVAAALFIWTILSLILVYLQINNYFGIKLIDGLLAKTLHLKWGWVPLILGALLLFISVRKTKHSNVEKQEVK</sequence>
<keyword evidence="1" id="KW-0812">Transmembrane</keyword>
<feature type="transmembrane region" description="Helical" evidence="1">
    <location>
        <begin position="17"/>
        <end position="38"/>
    </location>
</feature>
<dbReference type="EMBL" id="BAAAZI010000010">
    <property type="protein sequence ID" value="GAA4143479.1"/>
    <property type="molecule type" value="Genomic_DNA"/>
</dbReference>
<feature type="transmembrane region" description="Helical" evidence="1">
    <location>
        <begin position="117"/>
        <end position="134"/>
    </location>
</feature>
<protein>
    <submittedName>
        <fullName evidence="2">Uncharacterized protein</fullName>
    </submittedName>
</protein>
<proteinExistence type="predicted"/>
<name>A0ABP7YYI5_9SPHI</name>
<keyword evidence="3" id="KW-1185">Reference proteome</keyword>
<reference evidence="3" key="1">
    <citation type="journal article" date="2019" name="Int. J. Syst. Evol. Microbiol.">
        <title>The Global Catalogue of Microorganisms (GCM) 10K type strain sequencing project: providing services to taxonomists for standard genome sequencing and annotation.</title>
        <authorList>
            <consortium name="The Broad Institute Genomics Platform"/>
            <consortium name="The Broad Institute Genome Sequencing Center for Infectious Disease"/>
            <person name="Wu L."/>
            <person name="Ma J."/>
        </authorList>
    </citation>
    <scope>NUCLEOTIDE SEQUENCE [LARGE SCALE GENOMIC DNA]</scope>
    <source>
        <strain evidence="3">JCM 16704</strain>
    </source>
</reference>
<organism evidence="2 3">
    <name type="scientific">Sphingobacterium kyonggiense</name>
    <dbReference type="NCBI Taxonomy" id="714075"/>
    <lineage>
        <taxon>Bacteria</taxon>
        <taxon>Pseudomonadati</taxon>
        <taxon>Bacteroidota</taxon>
        <taxon>Sphingobacteriia</taxon>
        <taxon>Sphingobacteriales</taxon>
        <taxon>Sphingobacteriaceae</taxon>
        <taxon>Sphingobacterium</taxon>
    </lineage>
</organism>
<dbReference type="Proteomes" id="UP001500101">
    <property type="component" value="Unassembled WGS sequence"/>
</dbReference>